<dbReference type="AlphaFoldDB" id="A0A7W5CH87"/>
<accession>A0A7W5CH87</accession>
<evidence type="ECO:0000313" key="2">
    <source>
        <dbReference type="Proteomes" id="UP000543579"/>
    </source>
</evidence>
<name>A0A7W5CH87_9MICO</name>
<dbReference type="RefSeq" id="WP_279390918.1">
    <property type="nucleotide sequence ID" value="NZ_JACHXY010000001.1"/>
</dbReference>
<comment type="caution">
    <text evidence="1">The sequence shown here is derived from an EMBL/GenBank/DDBJ whole genome shotgun (WGS) entry which is preliminary data.</text>
</comment>
<sequence length="40" mass="4332">MPNDLALGFEELDALDAPMEWWEHASYIIAIAAATVAIAT</sequence>
<evidence type="ECO:0000313" key="1">
    <source>
        <dbReference type="EMBL" id="MBB3156859.1"/>
    </source>
</evidence>
<dbReference type="NCBIfam" id="NF041807">
    <property type="entry name" value="daptide_Mpa3"/>
    <property type="match status" value="1"/>
</dbReference>
<organism evidence="1 2">
    <name type="scientific">Microbacterium proteolyticum</name>
    <dbReference type="NCBI Taxonomy" id="1572644"/>
    <lineage>
        <taxon>Bacteria</taxon>
        <taxon>Bacillati</taxon>
        <taxon>Actinomycetota</taxon>
        <taxon>Actinomycetes</taxon>
        <taxon>Micrococcales</taxon>
        <taxon>Microbacteriaceae</taxon>
        <taxon>Microbacterium</taxon>
    </lineage>
</organism>
<reference evidence="1 2" key="1">
    <citation type="submission" date="2020-08" db="EMBL/GenBank/DDBJ databases">
        <title>Genomic Encyclopedia of Type Strains, Phase III (KMG-III): the genomes of soil and plant-associated and newly described type strains.</title>
        <authorList>
            <person name="Whitman W."/>
        </authorList>
    </citation>
    <scope>NUCLEOTIDE SEQUENCE [LARGE SCALE GENOMIC DNA]</scope>
    <source>
        <strain evidence="1 2">CECT 8356</strain>
    </source>
</reference>
<dbReference type="EMBL" id="JACHXY010000001">
    <property type="protein sequence ID" value="MBB3156859.1"/>
    <property type="molecule type" value="Genomic_DNA"/>
</dbReference>
<dbReference type="NCBIfam" id="NF041808">
    <property type="entry name" value="daptide_123"/>
    <property type="match status" value="1"/>
</dbReference>
<gene>
    <name evidence="1" type="ORF">FHS07_000543</name>
</gene>
<dbReference type="Proteomes" id="UP000543579">
    <property type="component" value="Unassembled WGS sequence"/>
</dbReference>
<protein>
    <submittedName>
        <fullName evidence="1">Uncharacterized protein</fullName>
    </submittedName>
</protein>
<proteinExistence type="predicted"/>